<name>A0A9X3WUP9_9BACI</name>
<dbReference type="InterPro" id="IPR036390">
    <property type="entry name" value="WH_DNA-bd_sf"/>
</dbReference>
<feature type="domain" description="HTH lysR-type" evidence="1">
    <location>
        <begin position="1"/>
        <end position="42"/>
    </location>
</feature>
<evidence type="ECO:0000259" key="1">
    <source>
        <dbReference type="PROSITE" id="PS50931"/>
    </source>
</evidence>
<accession>A0A9X3WUP9</accession>
<dbReference type="SUPFAM" id="SSF46785">
    <property type="entry name" value="Winged helix' DNA-binding domain"/>
    <property type="match status" value="1"/>
</dbReference>
<dbReference type="AlphaFoldDB" id="A0A9X3WUP9"/>
<dbReference type="InterPro" id="IPR036388">
    <property type="entry name" value="WH-like_DNA-bd_sf"/>
</dbReference>
<dbReference type="Proteomes" id="UP001145050">
    <property type="component" value="Unassembled WGS sequence"/>
</dbReference>
<reference evidence="2" key="1">
    <citation type="submission" date="2022-06" db="EMBL/GenBank/DDBJ databases">
        <title>Aquibacillus sp. a new bacterium isolated from soil saline samples.</title>
        <authorList>
            <person name="Galisteo C."/>
            <person name="De La Haba R."/>
            <person name="Sanchez-Porro C."/>
            <person name="Ventosa A."/>
        </authorList>
    </citation>
    <scope>NUCLEOTIDE SEQUENCE</scope>
    <source>
        <strain evidence="2">3ASR75-11</strain>
    </source>
</reference>
<proteinExistence type="predicted"/>
<organism evidence="2 3">
    <name type="scientific">Terrihalobacillus insolitus</name>
    <dbReference type="NCBI Taxonomy" id="2950438"/>
    <lineage>
        <taxon>Bacteria</taxon>
        <taxon>Bacillati</taxon>
        <taxon>Bacillota</taxon>
        <taxon>Bacilli</taxon>
        <taxon>Bacillales</taxon>
        <taxon>Bacillaceae</taxon>
        <taxon>Terrihalobacillus</taxon>
    </lineage>
</organism>
<dbReference type="InterPro" id="IPR000847">
    <property type="entry name" value="LysR_HTH_N"/>
</dbReference>
<evidence type="ECO:0000313" key="3">
    <source>
        <dbReference type="Proteomes" id="UP001145050"/>
    </source>
</evidence>
<keyword evidence="3" id="KW-1185">Reference proteome</keyword>
<evidence type="ECO:0000313" key="2">
    <source>
        <dbReference type="EMBL" id="MDC3424581.1"/>
    </source>
</evidence>
<dbReference type="Pfam" id="PF00126">
    <property type="entry name" value="HTH_1"/>
    <property type="match status" value="1"/>
</dbReference>
<protein>
    <submittedName>
        <fullName evidence="2">LysR family transcriptional regulator</fullName>
    </submittedName>
</protein>
<dbReference type="GO" id="GO:0003700">
    <property type="term" value="F:DNA-binding transcription factor activity"/>
    <property type="evidence" value="ECO:0007669"/>
    <property type="project" value="InterPro"/>
</dbReference>
<sequence length="69" mass="8167">MNIQNYTAFVKAVEYGSFTKAADALNYRQSGISRMMNDLESEWRVSFEKRAFQYQFNIRWFKITAPAQT</sequence>
<dbReference type="EMBL" id="JAMQKB010000007">
    <property type="protein sequence ID" value="MDC3424581.1"/>
    <property type="molecule type" value="Genomic_DNA"/>
</dbReference>
<dbReference type="Gene3D" id="1.10.10.10">
    <property type="entry name" value="Winged helix-like DNA-binding domain superfamily/Winged helix DNA-binding domain"/>
    <property type="match status" value="1"/>
</dbReference>
<dbReference type="PROSITE" id="PS50931">
    <property type="entry name" value="HTH_LYSR"/>
    <property type="match status" value="1"/>
</dbReference>
<comment type="caution">
    <text evidence="2">The sequence shown here is derived from an EMBL/GenBank/DDBJ whole genome shotgun (WGS) entry which is preliminary data.</text>
</comment>
<gene>
    <name evidence="2" type="ORF">NC797_08670</name>
</gene>